<protein>
    <recommendedName>
        <fullName evidence="1">Schlafen AlbA-2 domain-containing protein</fullName>
    </recommendedName>
</protein>
<dbReference type="InterPro" id="IPR038475">
    <property type="entry name" value="RecG_C_sf"/>
</dbReference>
<dbReference type="Pfam" id="PF13749">
    <property type="entry name" value="HATPase_c_4"/>
    <property type="match status" value="1"/>
</dbReference>
<dbReference type="PANTHER" id="PTHR30595:SF6">
    <property type="entry name" value="SCHLAFEN ALBA-2 DOMAIN-CONTAINING PROTEIN"/>
    <property type="match status" value="1"/>
</dbReference>
<sequence length="583" mass="67669">MEKLTRHSIQWFYNLLAKGECEILDFKEQLEDKIAFGKSLKNFAPKYDELAKDVVAFANKKGGFLFVGIEDKTKEINPEFEYSDSKVFELIRQIQDRTVPSITIKPHKVNVNGLDVLVLEVPFTAQLHRTSKSEYLIRSNDGNRPIETYEMATVQAEKGLIVFDQKTWDLPLDGRGNDKQGNPIPGWQDIEKTRDLFLRIQREKPQSPYLKNNSPEFTETLGLIKEVNGKSLPTITGILFIGNTKALKELPYNQIKYIRYYEDGTYTPFEYSGNLIEMADACFQQLKSETKVKEFHFGLFREYIEDYPDVVLRELLINAIAHRDYSRQQIIEIRKYPNCLEFESPGHFPQGIDETNFLRKTNPRNPGIMDVLREINYAEKAGSGFDKIFTALLSKGKKLPQPIQTDNSILLRVEADVYSEKLAELSLLYKQTAKKDIDLEKLIVLNHIYTGQKLTFQQLEQLPFVNHYQLRKILAELQEIEFIETTGRTSGVKYIIHRSKLISDEDKIGYTKYKKQEKARQIEAILRFLDAVDEIDNEGARKLLLLNDSDIYAVSRLFAEMKVNGLIEEIRKDNRKVWYGRKK</sequence>
<dbReference type="Gene3D" id="3.30.950.30">
    <property type="entry name" value="Schlafen, AAA domain"/>
    <property type="match status" value="1"/>
</dbReference>
<name>A0A644T8T8_9ZZZZ</name>
<dbReference type="Pfam" id="PF04326">
    <property type="entry name" value="SLFN_AlbA_2"/>
    <property type="match status" value="1"/>
</dbReference>
<evidence type="ECO:0000259" key="1">
    <source>
        <dbReference type="Pfam" id="PF04326"/>
    </source>
</evidence>
<organism evidence="2">
    <name type="scientific">bioreactor metagenome</name>
    <dbReference type="NCBI Taxonomy" id="1076179"/>
    <lineage>
        <taxon>unclassified sequences</taxon>
        <taxon>metagenomes</taxon>
        <taxon>ecological metagenomes</taxon>
    </lineage>
</organism>
<dbReference type="AlphaFoldDB" id="A0A644T8T8"/>
<dbReference type="InterPro" id="IPR038461">
    <property type="entry name" value="Schlafen_AlbA_2_dom_sf"/>
</dbReference>
<dbReference type="InterPro" id="IPR007421">
    <property type="entry name" value="Schlafen_AlbA_2_dom"/>
</dbReference>
<feature type="domain" description="Schlafen AlbA-2" evidence="1">
    <location>
        <begin position="24"/>
        <end position="146"/>
    </location>
</feature>
<evidence type="ECO:0000313" key="2">
    <source>
        <dbReference type="EMBL" id="MPL63240.1"/>
    </source>
</evidence>
<dbReference type="EMBL" id="VSSQ01000020">
    <property type="protein sequence ID" value="MPL63240.1"/>
    <property type="molecule type" value="Genomic_DNA"/>
</dbReference>
<dbReference type="PANTHER" id="PTHR30595">
    <property type="entry name" value="GLPR-RELATED TRANSCRIPTIONAL REPRESSOR"/>
    <property type="match status" value="1"/>
</dbReference>
<reference evidence="2" key="1">
    <citation type="submission" date="2019-08" db="EMBL/GenBank/DDBJ databases">
        <authorList>
            <person name="Kucharzyk K."/>
            <person name="Murdoch R.W."/>
            <person name="Higgins S."/>
            <person name="Loffler F."/>
        </authorList>
    </citation>
    <scope>NUCLEOTIDE SEQUENCE</scope>
</reference>
<accession>A0A644T8T8</accession>
<proteinExistence type="predicted"/>
<gene>
    <name evidence="2" type="ORF">SDC9_08862</name>
</gene>
<dbReference type="Gene3D" id="3.30.565.60">
    <property type="match status" value="1"/>
</dbReference>
<comment type="caution">
    <text evidence="2">The sequence shown here is derived from an EMBL/GenBank/DDBJ whole genome shotgun (WGS) entry which is preliminary data.</text>
</comment>